<organism evidence="3">
    <name type="scientific">Dissoconium aciculare CBS 342.82</name>
    <dbReference type="NCBI Taxonomy" id="1314786"/>
    <lineage>
        <taxon>Eukaryota</taxon>
        <taxon>Fungi</taxon>
        <taxon>Dikarya</taxon>
        <taxon>Ascomycota</taxon>
        <taxon>Pezizomycotina</taxon>
        <taxon>Dothideomycetes</taxon>
        <taxon>Dothideomycetidae</taxon>
        <taxon>Mycosphaerellales</taxon>
        <taxon>Dissoconiaceae</taxon>
        <taxon>Dissoconium</taxon>
    </lineage>
</organism>
<dbReference type="Proteomes" id="UP000504637">
    <property type="component" value="Unplaced"/>
</dbReference>
<name>A0A6J3MAT0_9PEZI</name>
<evidence type="ECO:0000313" key="3">
    <source>
        <dbReference type="RefSeq" id="XP_033462156.1"/>
    </source>
</evidence>
<reference evidence="3" key="3">
    <citation type="submission" date="2025-08" db="UniProtKB">
        <authorList>
            <consortium name="RefSeq"/>
        </authorList>
    </citation>
    <scope>IDENTIFICATION</scope>
    <source>
        <strain evidence="3">CBS 342.82</strain>
    </source>
</reference>
<accession>A0A6J3MAT0</accession>
<dbReference type="GeneID" id="54357008"/>
<sequence length="239" mass="26835">MRSTTTRDLQHSIQHTAYIYGIIIVHVANHRRGRGGDITLCLPQRERERERTPDRLQLPQMHTALAGGNVIVTKSVGTKDSSPAGDHGPSKCMGAGGVESLNHHHVGLIAVLPPSARPRWHIHTHTPMGTLRGTWPQLTRRALALSFPANHTHGCSYIERDWRHPLELDIGSRPRWTRDEWDQKERRHDFMRQCVKALTSWPKRPSKSLIMRGKEPAPPGLQSEGPPESNASHALRSPA</sequence>
<evidence type="ECO:0000313" key="2">
    <source>
        <dbReference type="Proteomes" id="UP000504637"/>
    </source>
</evidence>
<dbReference type="RefSeq" id="XP_033462156.1">
    <property type="nucleotide sequence ID" value="XM_033599209.1"/>
</dbReference>
<feature type="region of interest" description="Disordered" evidence="1">
    <location>
        <begin position="201"/>
        <end position="239"/>
    </location>
</feature>
<proteinExistence type="predicted"/>
<dbReference type="AlphaFoldDB" id="A0A6J3MAT0"/>
<reference evidence="3" key="2">
    <citation type="submission" date="2020-04" db="EMBL/GenBank/DDBJ databases">
        <authorList>
            <consortium name="NCBI Genome Project"/>
        </authorList>
    </citation>
    <scope>NUCLEOTIDE SEQUENCE</scope>
    <source>
        <strain evidence="3">CBS 342.82</strain>
    </source>
</reference>
<protein>
    <submittedName>
        <fullName evidence="3">Uncharacterized protein</fullName>
    </submittedName>
</protein>
<evidence type="ECO:0000256" key="1">
    <source>
        <dbReference type="SAM" id="MobiDB-lite"/>
    </source>
</evidence>
<reference evidence="3" key="1">
    <citation type="submission" date="2020-01" db="EMBL/GenBank/DDBJ databases">
        <authorList>
            <consortium name="DOE Joint Genome Institute"/>
            <person name="Haridas S."/>
            <person name="Albert R."/>
            <person name="Binder M."/>
            <person name="Bloem J."/>
            <person name="Labutti K."/>
            <person name="Salamov A."/>
            <person name="Andreopoulos B."/>
            <person name="Baker S.E."/>
            <person name="Barry K."/>
            <person name="Bills G."/>
            <person name="Bluhm B.H."/>
            <person name="Cannon C."/>
            <person name="Castanera R."/>
            <person name="Culley D.E."/>
            <person name="Daum C."/>
            <person name="Ezra D."/>
            <person name="Gonzalez J.B."/>
            <person name="Henrissat B."/>
            <person name="Kuo A."/>
            <person name="Liang C."/>
            <person name="Lipzen A."/>
            <person name="Lutzoni F."/>
            <person name="Magnuson J."/>
            <person name="Mondo S."/>
            <person name="Nolan M."/>
            <person name="Ohm R."/>
            <person name="Pangilinan J."/>
            <person name="Park H.-J."/>
            <person name="Ramirez L."/>
            <person name="Alfaro M."/>
            <person name="Sun H."/>
            <person name="Tritt A."/>
            <person name="Yoshinaga Y."/>
            <person name="Zwiers L.-H."/>
            <person name="Turgeon B.G."/>
            <person name="Goodwin S.B."/>
            <person name="Spatafora J.W."/>
            <person name="Crous P.W."/>
            <person name="Grigoriev I.V."/>
        </authorList>
    </citation>
    <scope>NUCLEOTIDE SEQUENCE</scope>
    <source>
        <strain evidence="3">CBS 342.82</strain>
    </source>
</reference>
<gene>
    <name evidence="3" type="ORF">K489DRAFT_149370</name>
</gene>
<keyword evidence="2" id="KW-1185">Reference proteome</keyword>